<dbReference type="PANTHER" id="PTHR43552">
    <property type="entry name" value="DIAMINOBUTYRATE--2-OXOGLUTARATE AMINOTRANSFERASE"/>
    <property type="match status" value="1"/>
</dbReference>
<gene>
    <name evidence="8" type="ORF">BE17_17555</name>
</gene>
<proteinExistence type="inferred from homology"/>
<organism evidence="8 9">
    <name type="scientific">Sorangium cellulosum</name>
    <name type="common">Polyangium cellulosum</name>
    <dbReference type="NCBI Taxonomy" id="56"/>
    <lineage>
        <taxon>Bacteria</taxon>
        <taxon>Pseudomonadati</taxon>
        <taxon>Myxococcota</taxon>
        <taxon>Polyangia</taxon>
        <taxon>Polyangiales</taxon>
        <taxon>Polyangiaceae</taxon>
        <taxon>Sorangium</taxon>
    </lineage>
</organism>
<evidence type="ECO:0000256" key="2">
    <source>
        <dbReference type="ARBA" id="ARBA00008954"/>
    </source>
</evidence>
<dbReference type="GO" id="GO:0008483">
    <property type="term" value="F:transaminase activity"/>
    <property type="evidence" value="ECO:0007669"/>
    <property type="project" value="UniProtKB-KW"/>
</dbReference>
<feature type="compositionally biased region" description="Basic and acidic residues" evidence="7">
    <location>
        <begin position="41"/>
        <end position="59"/>
    </location>
</feature>
<keyword evidence="3 8" id="KW-0032">Aminotransferase</keyword>
<dbReference type="CDD" id="cd00610">
    <property type="entry name" value="OAT_like"/>
    <property type="match status" value="1"/>
</dbReference>
<dbReference type="NCBIfam" id="TIGR00709">
    <property type="entry name" value="dat"/>
    <property type="match status" value="1"/>
</dbReference>
<accession>A0A150SN40</accession>
<dbReference type="PIRSF" id="PIRSF000521">
    <property type="entry name" value="Transaminase_4ab_Lys_Orn"/>
    <property type="match status" value="1"/>
</dbReference>
<evidence type="ECO:0000256" key="7">
    <source>
        <dbReference type="SAM" id="MobiDB-lite"/>
    </source>
</evidence>
<evidence type="ECO:0000256" key="3">
    <source>
        <dbReference type="ARBA" id="ARBA00022576"/>
    </source>
</evidence>
<dbReference type="Gene3D" id="3.40.640.10">
    <property type="entry name" value="Type I PLP-dependent aspartate aminotransferase-like (Major domain)"/>
    <property type="match status" value="1"/>
</dbReference>
<comment type="caution">
    <text evidence="8">The sequence shown here is derived from an EMBL/GenBank/DDBJ whole genome shotgun (WGS) entry which is preliminary data.</text>
</comment>
<dbReference type="InterPro" id="IPR015421">
    <property type="entry name" value="PyrdxlP-dep_Trfase_major"/>
</dbReference>
<feature type="region of interest" description="Disordered" evidence="7">
    <location>
        <begin position="1"/>
        <end position="24"/>
    </location>
</feature>
<dbReference type="InterPro" id="IPR049704">
    <property type="entry name" value="Aminotrans_3_PPA_site"/>
</dbReference>
<reference evidence="8 9" key="1">
    <citation type="submission" date="2014-02" db="EMBL/GenBank/DDBJ databases">
        <title>The small core and large imbalanced accessory genome model reveals a collaborative survival strategy of Sorangium cellulosum strains in nature.</title>
        <authorList>
            <person name="Han K."/>
            <person name="Peng R."/>
            <person name="Blom J."/>
            <person name="Li Y.-Z."/>
        </authorList>
    </citation>
    <scope>NUCLEOTIDE SEQUENCE [LARGE SCALE GENOMIC DNA]</scope>
    <source>
        <strain evidence="8 9">So0011-07</strain>
    </source>
</reference>
<dbReference type="SUPFAM" id="SSF53383">
    <property type="entry name" value="PLP-dependent transferases"/>
    <property type="match status" value="1"/>
</dbReference>
<evidence type="ECO:0000256" key="1">
    <source>
        <dbReference type="ARBA" id="ARBA00001933"/>
    </source>
</evidence>
<dbReference type="NCBIfam" id="NF005393">
    <property type="entry name" value="PRK06938.1"/>
    <property type="match status" value="1"/>
</dbReference>
<keyword evidence="4 8" id="KW-0808">Transferase</keyword>
<evidence type="ECO:0000256" key="4">
    <source>
        <dbReference type="ARBA" id="ARBA00022679"/>
    </source>
</evidence>
<comment type="cofactor">
    <cofactor evidence="1">
        <name>pyridoxal 5'-phosphate</name>
        <dbReference type="ChEBI" id="CHEBI:597326"/>
    </cofactor>
</comment>
<keyword evidence="5 6" id="KW-0663">Pyridoxal phosphate</keyword>
<dbReference type="EMBL" id="JEMB01000796">
    <property type="protein sequence ID" value="KYF93658.1"/>
    <property type="molecule type" value="Genomic_DNA"/>
</dbReference>
<sequence>MSLSAASTNYPALDQPSTSSRAPHHAGLVSELGERHRRRATYDLGDHPLLERQRQRESSARTYPRRLPLALARAQGVYVEDVEGRVFIDCLAGAGTLALGHNHPAVLDVLERTLRSGLPLHALDFTTPVKDRFMQDVLGALPAGVARHARIQFCGPTGADAVEAALKLVRTATGRGTVLAFHGAYHGMTQGALTLMGNLGPKVALGSSLHGVQFMPYPYGYRCPFGIGGDAGVAASLAYIDNLLSDPESGVPRPAAIILEAVQGEGGVIPAPVAWLKGLRGLATRHDVPLILDEVQTGFGRTGRMFAFEHAGIEPDVLVLSKALGGGLPLSVVVYHERLDTWRPGAHAGTFRGNQLAMAAGSATMAVLRAERLDAAAAELGARLELQLAALGKDFACVGEVRGRGLMIGVELVDAAAMPDALGSRPAHPELAVRVQRECLRRGLIVELGGRHGSVVRFLPPLIITAAQIDEVARIFGQALEAACA</sequence>
<name>A0A150SN40_SORCE</name>
<dbReference type="FunFam" id="3.40.640.10:FF:000091">
    <property type="entry name" value="Diaminobutyrate--2-oxoglutarate aminotransferase"/>
    <property type="match status" value="1"/>
</dbReference>
<dbReference type="PANTHER" id="PTHR43552:SF1">
    <property type="entry name" value="DIAMINOBUTYRATE--2-OXOGLUTARATE AMINOTRANSFERASE"/>
    <property type="match status" value="1"/>
</dbReference>
<dbReference type="AlphaFoldDB" id="A0A150SN40"/>
<comment type="similarity">
    <text evidence="2 6">Belongs to the class-III pyridoxal-phosphate-dependent aminotransferase family.</text>
</comment>
<dbReference type="Gene3D" id="3.90.1150.10">
    <property type="entry name" value="Aspartate Aminotransferase, domain 1"/>
    <property type="match status" value="1"/>
</dbReference>
<evidence type="ECO:0000313" key="9">
    <source>
        <dbReference type="Proteomes" id="UP000075635"/>
    </source>
</evidence>
<evidence type="ECO:0000313" key="8">
    <source>
        <dbReference type="EMBL" id="KYF93658.1"/>
    </source>
</evidence>
<feature type="region of interest" description="Disordered" evidence="7">
    <location>
        <begin position="41"/>
        <end position="61"/>
    </location>
</feature>
<dbReference type="InterPro" id="IPR005814">
    <property type="entry name" value="Aminotrans_3"/>
</dbReference>
<evidence type="ECO:0000256" key="5">
    <source>
        <dbReference type="ARBA" id="ARBA00022898"/>
    </source>
</evidence>
<evidence type="ECO:0000256" key="6">
    <source>
        <dbReference type="RuleBase" id="RU003560"/>
    </source>
</evidence>
<dbReference type="PROSITE" id="PS00600">
    <property type="entry name" value="AA_TRANSFER_CLASS_3"/>
    <property type="match status" value="1"/>
</dbReference>
<dbReference type="InterPro" id="IPR015424">
    <property type="entry name" value="PyrdxlP-dep_Trfase"/>
</dbReference>
<protein>
    <submittedName>
        <fullName evidence="8">2,4-diaminobutyrate 4-aminotransferase</fullName>
    </submittedName>
</protein>
<feature type="compositionally biased region" description="Polar residues" evidence="7">
    <location>
        <begin position="1"/>
        <end position="21"/>
    </location>
</feature>
<dbReference type="InterPro" id="IPR004637">
    <property type="entry name" value="Dat"/>
</dbReference>
<dbReference type="GO" id="GO:0030170">
    <property type="term" value="F:pyridoxal phosphate binding"/>
    <property type="evidence" value="ECO:0007669"/>
    <property type="project" value="InterPro"/>
</dbReference>
<dbReference type="Proteomes" id="UP000075635">
    <property type="component" value="Unassembled WGS sequence"/>
</dbReference>
<dbReference type="Pfam" id="PF00202">
    <property type="entry name" value="Aminotran_3"/>
    <property type="match status" value="1"/>
</dbReference>
<dbReference type="InterPro" id="IPR015422">
    <property type="entry name" value="PyrdxlP-dep_Trfase_small"/>
</dbReference>